<dbReference type="AlphaFoldDB" id="A0A285D9W7"/>
<dbReference type="RefSeq" id="WP_097160851.1">
    <property type="nucleotide sequence ID" value="NZ_JBEPMQ010000027.1"/>
</dbReference>
<dbReference type="OrthoDB" id="8910390at2"/>
<keyword evidence="2" id="KW-1185">Reference proteome</keyword>
<dbReference type="EMBL" id="OAOP01000023">
    <property type="protein sequence ID" value="SNX75943.1"/>
    <property type="molecule type" value="Genomic_DNA"/>
</dbReference>
<reference evidence="1 2" key="1">
    <citation type="submission" date="2017-08" db="EMBL/GenBank/DDBJ databases">
        <authorList>
            <person name="de Groot N.N."/>
        </authorList>
    </citation>
    <scope>NUCLEOTIDE SEQUENCE [LARGE SCALE GENOMIC DNA]</scope>
    <source>
        <strain evidence="1 2">JC228</strain>
    </source>
</reference>
<organism evidence="1 2">
    <name type="scientific">Bacillus oleivorans</name>
    <dbReference type="NCBI Taxonomy" id="1448271"/>
    <lineage>
        <taxon>Bacteria</taxon>
        <taxon>Bacillati</taxon>
        <taxon>Bacillota</taxon>
        <taxon>Bacilli</taxon>
        <taxon>Bacillales</taxon>
        <taxon>Bacillaceae</taxon>
        <taxon>Bacillus</taxon>
    </lineage>
</organism>
<sequence length="139" mass="16016">MNATVTKFNKHQIYGILKNYHWMVKEIQRIDHYLSETDFRGAAQYGIEATLPKAQGVVGKALENEVIRRVNKSKRLQKYIEEVNFINERIPLITDEKEKVVLDCLLDGMSLTGISKHMGISRVQITTIRDDVVDKLARD</sequence>
<gene>
    <name evidence="1" type="ORF">SAMN05877753_1232</name>
</gene>
<accession>A0A285D9W7</accession>
<evidence type="ECO:0000313" key="1">
    <source>
        <dbReference type="EMBL" id="SNX75943.1"/>
    </source>
</evidence>
<evidence type="ECO:0000313" key="2">
    <source>
        <dbReference type="Proteomes" id="UP000219546"/>
    </source>
</evidence>
<protein>
    <submittedName>
        <fullName evidence="1">Uncharacterized protein</fullName>
    </submittedName>
</protein>
<dbReference type="Proteomes" id="UP000219546">
    <property type="component" value="Unassembled WGS sequence"/>
</dbReference>
<proteinExistence type="predicted"/>
<name>A0A285D9W7_9BACI</name>